<feature type="domain" description="GP-PDE" evidence="2">
    <location>
        <begin position="110"/>
        <end position="339"/>
    </location>
</feature>
<dbReference type="Pfam" id="PF03009">
    <property type="entry name" value="GDPD"/>
    <property type="match status" value="1"/>
</dbReference>
<evidence type="ECO:0000313" key="3">
    <source>
        <dbReference type="EMBL" id="MCF1713415.1"/>
    </source>
</evidence>
<dbReference type="Proteomes" id="UP001200145">
    <property type="component" value="Unassembled WGS sequence"/>
</dbReference>
<dbReference type="PANTHER" id="PTHR46211:SF1">
    <property type="entry name" value="GLYCEROPHOSPHODIESTER PHOSPHODIESTERASE, CYTOPLASMIC"/>
    <property type="match status" value="1"/>
</dbReference>
<name>A0ABS9BDP0_9BACT</name>
<comment type="caution">
    <text evidence="3">The sequence shown here is derived from an EMBL/GenBank/DDBJ whole genome shotgun (WGS) entry which is preliminary data.</text>
</comment>
<evidence type="ECO:0000259" key="2">
    <source>
        <dbReference type="PROSITE" id="PS51704"/>
    </source>
</evidence>
<dbReference type="Gene3D" id="3.20.20.190">
    <property type="entry name" value="Phosphatidylinositol (PI) phosphodiesterase"/>
    <property type="match status" value="1"/>
</dbReference>
<dbReference type="EMBL" id="JAKEVY010000001">
    <property type="protein sequence ID" value="MCF1713415.1"/>
    <property type="molecule type" value="Genomic_DNA"/>
</dbReference>
<reference evidence="3 4" key="1">
    <citation type="submission" date="2022-01" db="EMBL/GenBank/DDBJ databases">
        <title>Flavihumibacter sp. nov., isolated from sediment of a river.</title>
        <authorList>
            <person name="Liu H."/>
        </authorList>
    </citation>
    <scope>NUCLEOTIDE SEQUENCE [LARGE SCALE GENOMIC DNA]</scope>
    <source>
        <strain evidence="3 4">RY-1</strain>
    </source>
</reference>
<sequence length="347" mass="39219">MKKVLLGIATLLLTVAGKATTTPATMVTLSNYTYSGKAEIGKLINGVIEKVEVVSNRDHFSWKKGQLQLTKKGEQAIREKKELTVELAYLLNGKPEKKTFRILHDQFHRNPVIAHRGAWKTLPTTENSIKALQEAVTLGCAGSEFDVHMTKDDSLVVNHDAHFKGKAIEDYTYAELAKDRLDNGEMLPTLRSYLEEGMKQYSTKLIVEIKPTDKGAERAVIRARKTVELVHELGAQAWANNISFDYNILLTVRQLDPTAHVQFLNGNKSPDELKKDGMPGLDYHYSVFQKNENWITDAKKQGMVLNVWTVNDEKTLRYFLEKGFPMITTNEPELLFRLLKTSPSVSQ</sequence>
<accession>A0ABS9BDP0</accession>
<dbReference type="PROSITE" id="PS51704">
    <property type="entry name" value="GP_PDE"/>
    <property type="match status" value="1"/>
</dbReference>
<evidence type="ECO:0000313" key="4">
    <source>
        <dbReference type="Proteomes" id="UP001200145"/>
    </source>
</evidence>
<proteinExistence type="predicted"/>
<dbReference type="PANTHER" id="PTHR46211">
    <property type="entry name" value="GLYCEROPHOSPHORYL DIESTER PHOSPHODIESTERASE"/>
    <property type="match status" value="1"/>
</dbReference>
<organism evidence="3 4">
    <name type="scientific">Flavihumibacter fluminis</name>
    <dbReference type="NCBI Taxonomy" id="2909236"/>
    <lineage>
        <taxon>Bacteria</taxon>
        <taxon>Pseudomonadati</taxon>
        <taxon>Bacteroidota</taxon>
        <taxon>Chitinophagia</taxon>
        <taxon>Chitinophagales</taxon>
        <taxon>Chitinophagaceae</taxon>
        <taxon>Flavihumibacter</taxon>
    </lineage>
</organism>
<dbReference type="InterPro" id="IPR030395">
    <property type="entry name" value="GP_PDE_dom"/>
</dbReference>
<dbReference type="SUPFAM" id="SSF51695">
    <property type="entry name" value="PLC-like phosphodiesterases"/>
    <property type="match status" value="1"/>
</dbReference>
<dbReference type="InterPro" id="IPR017946">
    <property type="entry name" value="PLC-like_Pdiesterase_TIM-brl"/>
</dbReference>
<keyword evidence="1" id="KW-0732">Signal</keyword>
<feature type="chain" id="PRO_5047095846" description="GP-PDE domain-containing protein" evidence="1">
    <location>
        <begin position="20"/>
        <end position="347"/>
    </location>
</feature>
<keyword evidence="4" id="KW-1185">Reference proteome</keyword>
<protein>
    <recommendedName>
        <fullName evidence="2">GP-PDE domain-containing protein</fullName>
    </recommendedName>
</protein>
<dbReference type="RefSeq" id="WP_234863947.1">
    <property type="nucleotide sequence ID" value="NZ_JAKEVY010000001.1"/>
</dbReference>
<feature type="signal peptide" evidence="1">
    <location>
        <begin position="1"/>
        <end position="19"/>
    </location>
</feature>
<gene>
    <name evidence="3" type="ORF">L0U88_02085</name>
</gene>
<evidence type="ECO:0000256" key="1">
    <source>
        <dbReference type="SAM" id="SignalP"/>
    </source>
</evidence>